<keyword evidence="1" id="KW-0472">Membrane</keyword>
<evidence type="ECO:0000313" key="2">
    <source>
        <dbReference type="EMBL" id="EAN77835.1"/>
    </source>
</evidence>
<accession>Q38BI5</accession>
<dbReference type="GeneID" id="3662907"/>
<dbReference type="KEGG" id="tbr:Tb10.70.3120"/>
<dbReference type="PaxDb" id="5691-EAN77835"/>
<sequence>MPRCYNAGFSSPPFFSEQTVLVLSDLKPSTNQPAPADSHSTKIMIFSSVSVSNLRCVHGVRCPCGKLVWRLSPSCRSNVIAYLRWGTLVRLCVVCLEPYFFPPFDLPVAVFSLSFHLFPGIGFCVMAALLIL</sequence>
<dbReference type="EMBL" id="CM000208">
    <property type="protein sequence ID" value="EAN77835.1"/>
    <property type="molecule type" value="Genomic_DNA"/>
</dbReference>
<evidence type="ECO:0000256" key="1">
    <source>
        <dbReference type="SAM" id="Phobius"/>
    </source>
</evidence>
<keyword evidence="3" id="KW-1185">Reference proteome</keyword>
<proteinExistence type="predicted"/>
<keyword evidence="1" id="KW-1133">Transmembrane helix</keyword>
<reference evidence="2 3" key="2">
    <citation type="journal article" date="2005" name="Science">
        <title>The genome of the African trypanosome Trypanosoma brucei.</title>
        <authorList>
            <person name="Berriman M."/>
            <person name="Ghedin E."/>
            <person name="Hertz-Fowler C."/>
            <person name="Blandin G."/>
            <person name="Renauld H."/>
            <person name="Bartholomeu D.C."/>
            <person name="Lennard N.J."/>
            <person name="Caler E."/>
            <person name="Hamlin N.E."/>
            <person name="Haas B."/>
            <person name="Bohme U."/>
            <person name="Hannick L."/>
            <person name="Aslett M.A."/>
            <person name="Shallom J."/>
            <person name="Marcello L."/>
            <person name="Hou L."/>
            <person name="Wickstead B."/>
            <person name="Alsmark U.C."/>
            <person name="Arrowsmith C."/>
            <person name="Atkin R.J."/>
            <person name="Barron A.J."/>
            <person name="Bringaud F."/>
            <person name="Brooks K."/>
            <person name="Carrington M."/>
            <person name="Cherevach I."/>
            <person name="Chillingworth T.J."/>
            <person name="Churcher C."/>
            <person name="Clark L.N."/>
            <person name="Corton C.H."/>
            <person name="Cronin A."/>
            <person name="Davies R.M."/>
            <person name="Doggett J."/>
            <person name="Djikeng A."/>
            <person name="Feldblyum T."/>
            <person name="Field M.C."/>
            <person name="Fraser A."/>
            <person name="Goodhead I."/>
            <person name="Hance Z."/>
            <person name="Harper D."/>
            <person name="Harris B.R."/>
            <person name="Hauser H."/>
            <person name="Hostetler J."/>
            <person name="Ivens A."/>
            <person name="Jagels K."/>
            <person name="Johnson D."/>
            <person name="Johnson J."/>
            <person name="Jones K."/>
            <person name="Kerhornou A.X."/>
            <person name="Koo H."/>
            <person name="Larke N."/>
            <person name="Landfear S."/>
            <person name="Larkin C."/>
            <person name="Leech V."/>
            <person name="Line A."/>
            <person name="Lord A."/>
            <person name="Macleod A."/>
            <person name="Mooney P.J."/>
            <person name="Moule S."/>
            <person name="Martin D.M."/>
            <person name="Morgan G.W."/>
            <person name="Mungall K."/>
            <person name="Norbertczak H."/>
            <person name="Ormond D."/>
            <person name="Pai G."/>
            <person name="Peacock C.S."/>
            <person name="Peterson J."/>
            <person name="Quail M.A."/>
            <person name="Rabbinowitsch E."/>
            <person name="Rajandream M.A."/>
            <person name="Reitter C."/>
            <person name="Salzberg S.L."/>
            <person name="Sanders M."/>
            <person name="Schobel S."/>
            <person name="Sharp S."/>
            <person name="Simmonds M."/>
            <person name="Simpson A.J."/>
            <person name="Tallon L."/>
            <person name="Turner C.M."/>
            <person name="Tait A."/>
            <person name="Tivey A.R."/>
            <person name="Van Aken S."/>
            <person name="Walker D."/>
            <person name="Wanless D."/>
            <person name="Wang S."/>
            <person name="White B."/>
            <person name="White O."/>
            <person name="Whitehead S."/>
            <person name="Woodward J."/>
            <person name="Wortman J."/>
            <person name="Adams M.D."/>
            <person name="Embley T.M."/>
            <person name="Gull K."/>
            <person name="Ullu E."/>
            <person name="Barry J.D."/>
            <person name="Fairlamb A.H."/>
            <person name="Opperdoes F."/>
            <person name="Barrell B.G."/>
            <person name="Donelson J.E."/>
            <person name="Hall N."/>
            <person name="Fraser C.M."/>
            <person name="Melville S.E."/>
            <person name="El-Sayed N.M."/>
        </authorList>
    </citation>
    <scope>NUCLEOTIDE SEQUENCE [LARGE SCALE GENOMIC DNA]</scope>
    <source>
        <strain evidence="2 3">927/4 GUTat10.1</strain>
    </source>
</reference>
<protein>
    <submittedName>
        <fullName evidence="2">Uncharacterized protein</fullName>
    </submittedName>
</protein>
<keyword evidence="1" id="KW-0812">Transmembrane</keyword>
<evidence type="ECO:0000313" key="3">
    <source>
        <dbReference type="Proteomes" id="UP000008524"/>
    </source>
</evidence>
<reference evidence="2 3" key="1">
    <citation type="journal article" date="2005" name="Science">
        <title>Comparative genomics of trypanosomatid parasitic protozoa.</title>
        <authorList>
            <person name="El-Sayed N.M."/>
            <person name="Myler P.J."/>
            <person name="Blandin G."/>
            <person name="Berriman M."/>
            <person name="Crabtree J."/>
            <person name="Aggarwal G."/>
            <person name="Caler E."/>
            <person name="Renauld H."/>
            <person name="Worthey E.A."/>
            <person name="Hertz-Fowler C."/>
            <person name="Ghedin E."/>
            <person name="Peacock C."/>
            <person name="Bartholomeu D.C."/>
            <person name="Haas B.J."/>
            <person name="Tran A.N."/>
            <person name="Wortman J.R."/>
            <person name="Alsmark U.C."/>
            <person name="Angiuoli S."/>
            <person name="Anupama A."/>
            <person name="Badger J."/>
            <person name="Bringaud F."/>
            <person name="Cadag E."/>
            <person name="Carlton J.M."/>
            <person name="Cerqueira G.C."/>
            <person name="Creasy T."/>
            <person name="Delcher A.L."/>
            <person name="Djikeng A."/>
            <person name="Embley T.M."/>
            <person name="Hauser C."/>
            <person name="Ivens A.C."/>
            <person name="Kummerfeld S.K."/>
            <person name="Pereira-Leal J.B."/>
            <person name="Nilsson D."/>
            <person name="Peterson J."/>
            <person name="Salzberg S.L."/>
            <person name="Shallom J."/>
            <person name="Silva J.C."/>
            <person name="Sundaram J."/>
            <person name="Westenberger S."/>
            <person name="White O."/>
            <person name="Melville S.E."/>
            <person name="Donelson J.E."/>
            <person name="Andersson B."/>
            <person name="Stuart K.D."/>
            <person name="Hall N."/>
        </authorList>
    </citation>
    <scope>NUCLEOTIDE SEQUENCE [LARGE SCALE GENOMIC DNA]</scope>
    <source>
        <strain evidence="2 3">927/4 GUTat10.1</strain>
    </source>
</reference>
<feature type="transmembrane region" description="Helical" evidence="1">
    <location>
        <begin position="106"/>
        <end position="131"/>
    </location>
</feature>
<name>Q38BI5_TRYB2</name>
<dbReference type="Proteomes" id="UP000008524">
    <property type="component" value="Chromosome 10"/>
</dbReference>
<organism evidence="2 3">
    <name type="scientific">Trypanosoma brucei brucei (strain 927/4 GUTat10.1)</name>
    <dbReference type="NCBI Taxonomy" id="185431"/>
    <lineage>
        <taxon>Eukaryota</taxon>
        <taxon>Discoba</taxon>
        <taxon>Euglenozoa</taxon>
        <taxon>Kinetoplastea</taxon>
        <taxon>Metakinetoplastina</taxon>
        <taxon>Trypanosomatida</taxon>
        <taxon>Trypanosomatidae</taxon>
        <taxon>Trypanosoma</taxon>
    </lineage>
</organism>
<dbReference type="RefSeq" id="XP_822663.1">
    <property type="nucleotide sequence ID" value="XM_817570.1"/>
</dbReference>
<dbReference type="AlphaFoldDB" id="Q38BI5"/>
<dbReference type="InParanoid" id="Q38BI5"/>
<gene>
    <name evidence="2" type="ORF">Tb10.70.3120</name>
</gene>